<dbReference type="Proteomes" id="UP001292216">
    <property type="component" value="Unassembled WGS sequence"/>
</dbReference>
<evidence type="ECO:0008006" key="3">
    <source>
        <dbReference type="Google" id="ProtNLM"/>
    </source>
</evidence>
<gene>
    <name evidence="1" type="ORF">U9M73_04865</name>
</gene>
<accession>A0ABU5PHE1</accession>
<organism evidence="1 2">
    <name type="scientific">Paenibacillus phoenicis</name>
    <dbReference type="NCBI Taxonomy" id="554117"/>
    <lineage>
        <taxon>Bacteria</taxon>
        <taxon>Bacillati</taxon>
        <taxon>Bacillota</taxon>
        <taxon>Bacilli</taxon>
        <taxon>Bacillales</taxon>
        <taxon>Paenibacillaceae</taxon>
        <taxon>Paenibacillus</taxon>
    </lineage>
</organism>
<evidence type="ECO:0000313" key="2">
    <source>
        <dbReference type="Proteomes" id="UP001292216"/>
    </source>
</evidence>
<proteinExistence type="predicted"/>
<name>A0ABU5PHE1_9BACL</name>
<reference evidence="1 2" key="1">
    <citation type="submission" date="2023-12" db="EMBL/GenBank/DDBJ databases">
        <title>Whole genome sequencing of Paenibacillus phoenicis isolated from the Phoenix Mars Lander spacecraft assembly facility.</title>
        <authorList>
            <person name="Garcia A."/>
            <person name="Venkateswaran K."/>
        </authorList>
    </citation>
    <scope>NUCLEOTIDE SEQUENCE [LARGE SCALE GENOMIC DNA]</scope>
    <source>
        <strain evidence="1 2">3PO2SA</strain>
    </source>
</reference>
<keyword evidence="2" id="KW-1185">Reference proteome</keyword>
<dbReference type="RefSeq" id="WP_323076464.1">
    <property type="nucleotide sequence ID" value="NZ_CBCSKM010000005.1"/>
</dbReference>
<evidence type="ECO:0000313" key="1">
    <source>
        <dbReference type="EMBL" id="MEA3569326.1"/>
    </source>
</evidence>
<protein>
    <recommendedName>
        <fullName evidence="3">Tricorn protease C1 domain-containing protein</fullName>
    </recommendedName>
</protein>
<sequence length="214" mass="24110">MRKPGKRAVIYAIFLMILLILAFAGSVVISSPERQASEVEPFTSPIQRLGEADPAESALLTPDTMKADFYYLISTLEQVHPSLIDGWQREQRKKIRDTYRMIQAGPLPISRFYISAVEMIGQLHDAHTSINPYSPSLSYLELPLYWTAEGPVVIRSTPLLQRGDLLLELGGLTPPQLLDELSKVVPTENEHWLKIMGRPMLAHPLTRLTVTCIY</sequence>
<comment type="caution">
    <text evidence="1">The sequence shown here is derived from an EMBL/GenBank/DDBJ whole genome shotgun (WGS) entry which is preliminary data.</text>
</comment>
<dbReference type="EMBL" id="JAYERP010000001">
    <property type="protein sequence ID" value="MEA3569326.1"/>
    <property type="molecule type" value="Genomic_DNA"/>
</dbReference>